<dbReference type="EMBL" id="JAVJAF010000001">
    <property type="protein sequence ID" value="MDR6236750.1"/>
    <property type="molecule type" value="Genomic_DNA"/>
</dbReference>
<comment type="caution">
    <text evidence="1">The sequence shown here is derived from an EMBL/GenBank/DDBJ whole genome shotgun (WGS) entry which is preliminary data.</text>
</comment>
<dbReference type="Proteomes" id="UP001268036">
    <property type="component" value="Unassembled WGS sequence"/>
</dbReference>
<dbReference type="Pfam" id="PF02643">
    <property type="entry name" value="DUF192"/>
    <property type="match status" value="1"/>
</dbReference>
<dbReference type="Gene3D" id="2.60.120.1140">
    <property type="entry name" value="Protein of unknown function DUF192"/>
    <property type="match status" value="1"/>
</dbReference>
<evidence type="ECO:0000313" key="2">
    <source>
        <dbReference type="Proteomes" id="UP001268036"/>
    </source>
</evidence>
<protein>
    <submittedName>
        <fullName evidence="1">Uncharacterized membrane protein (UPF0127 family)</fullName>
    </submittedName>
</protein>
<dbReference type="AlphaFoldDB" id="A0AAJ2BP72"/>
<dbReference type="PANTHER" id="PTHR37953:SF1">
    <property type="entry name" value="UPF0127 PROTEIN MJ1496"/>
    <property type="match status" value="1"/>
</dbReference>
<name>A0AAJ2BP72_9PSED</name>
<dbReference type="PANTHER" id="PTHR37953">
    <property type="entry name" value="UPF0127 PROTEIN MJ1496"/>
    <property type="match status" value="1"/>
</dbReference>
<proteinExistence type="predicted"/>
<dbReference type="RefSeq" id="WP_309761765.1">
    <property type="nucleotide sequence ID" value="NZ_JAVJAF010000001.1"/>
</dbReference>
<evidence type="ECO:0000313" key="1">
    <source>
        <dbReference type="EMBL" id="MDR6236750.1"/>
    </source>
</evidence>
<accession>A0AAJ2BP72</accession>
<gene>
    <name evidence="1" type="ORF">QE440_004491</name>
</gene>
<reference evidence="1" key="1">
    <citation type="submission" date="2023-08" db="EMBL/GenBank/DDBJ databases">
        <title>Functional and genomic diversity of the sorghum phyllosphere microbiome.</title>
        <authorList>
            <person name="Shade A."/>
        </authorList>
    </citation>
    <scope>NUCLEOTIDE SEQUENCE</scope>
    <source>
        <strain evidence="1">SORGH_AS_0201</strain>
    </source>
</reference>
<organism evidence="1 2">
    <name type="scientific">Pseudomonas oryzihabitans</name>
    <dbReference type="NCBI Taxonomy" id="47885"/>
    <lineage>
        <taxon>Bacteria</taxon>
        <taxon>Pseudomonadati</taxon>
        <taxon>Pseudomonadota</taxon>
        <taxon>Gammaproteobacteria</taxon>
        <taxon>Pseudomonadales</taxon>
        <taxon>Pseudomonadaceae</taxon>
        <taxon>Pseudomonas</taxon>
    </lineage>
</organism>
<sequence>MTFFIRDVGIAVRGRKARGSGVIAGLAALVCAPVWSAERLELHLDGHPLRVEVAATPAERATGLMGRAPLRADEGMLFVFPGDDTRCLWMRDTPSPLAAAFISAKGEILNLTEMQPLTDTHHCSRQPARFALETAAGWFSQRGLSAGMTVQGLDAVSPALR</sequence>
<dbReference type="InterPro" id="IPR003795">
    <property type="entry name" value="DUF192"/>
</dbReference>
<dbReference type="InterPro" id="IPR038695">
    <property type="entry name" value="Saro_0823-like_sf"/>
</dbReference>